<keyword evidence="2 5" id="KW-0812">Transmembrane</keyword>
<feature type="transmembrane region" description="Helical" evidence="5">
    <location>
        <begin position="139"/>
        <end position="159"/>
    </location>
</feature>
<evidence type="ECO:0000256" key="5">
    <source>
        <dbReference type="SAM" id="Phobius"/>
    </source>
</evidence>
<gene>
    <name evidence="7" type="ORF">ACFQDI_15195</name>
</gene>
<dbReference type="Proteomes" id="UP001596052">
    <property type="component" value="Unassembled WGS sequence"/>
</dbReference>
<sequence length="410" mass="43544">MSKAQRYLVLVTVFLGLVFDGVELGLMPVASLSVSKSLLGAGFTPELGGEWFARFTAALMLGAAIGGIVLGSLGDRVGRTRAMGVCILFYTIFAAMGAYAQTQEQMLVLRFLVGLGVGGLWPNGIALVSECWSSASRPLVSGAMMAGLNVGVLALSQVARQWHITPESWRWVFQFAGVPALLGVFVLVVLPESPKWLASRGMSKASVTPLRELFQPNLIRFTLVGILLSAIPMIGAWSASKWMIPWSDKIAGAAHADYKAATQGWWALGATLGSLLGGQCANWLGRRLSYCLISLATVSITCAMFQMTAPLEASFHPIVCAQGFVATLFFGWLALYLPELFPTRVRATGSGLAYNSGRFGTAVGVLAAGFLFSALGGDYARVGAICASVYALGVIVIWWAPDTKALELAD</sequence>
<feature type="transmembrane region" description="Helical" evidence="5">
    <location>
        <begin position="7"/>
        <end position="31"/>
    </location>
</feature>
<dbReference type="EMBL" id="JBHSMQ010000005">
    <property type="protein sequence ID" value="MFC5456208.1"/>
    <property type="molecule type" value="Genomic_DNA"/>
</dbReference>
<feature type="transmembrane region" description="Helical" evidence="5">
    <location>
        <begin position="82"/>
        <end position="101"/>
    </location>
</feature>
<dbReference type="PANTHER" id="PTHR23508:SF10">
    <property type="entry name" value="CARBOXYLIC ACID TRANSPORTER PROTEIN HOMOLOG"/>
    <property type="match status" value="1"/>
</dbReference>
<feature type="transmembrane region" description="Helical" evidence="5">
    <location>
        <begin position="171"/>
        <end position="190"/>
    </location>
</feature>
<feature type="transmembrane region" description="Helical" evidence="5">
    <location>
        <begin position="265"/>
        <end position="284"/>
    </location>
</feature>
<evidence type="ECO:0000313" key="7">
    <source>
        <dbReference type="EMBL" id="MFC5456208.1"/>
    </source>
</evidence>
<dbReference type="InterPro" id="IPR011701">
    <property type="entry name" value="MFS"/>
</dbReference>
<dbReference type="InterPro" id="IPR036259">
    <property type="entry name" value="MFS_trans_sf"/>
</dbReference>
<accession>A0ABW0KRX0</accession>
<name>A0ABW0KRX0_9BACT</name>
<comment type="subcellular location">
    <subcellularLocation>
        <location evidence="1">Membrane</location>
        <topology evidence="1">Multi-pass membrane protein</topology>
    </subcellularLocation>
</comment>
<protein>
    <submittedName>
        <fullName evidence="7">MFS transporter</fullName>
    </submittedName>
</protein>
<evidence type="ECO:0000256" key="3">
    <source>
        <dbReference type="ARBA" id="ARBA00022989"/>
    </source>
</evidence>
<dbReference type="RefSeq" id="WP_377168224.1">
    <property type="nucleotide sequence ID" value="NZ_JBHSMQ010000005.1"/>
</dbReference>
<proteinExistence type="predicted"/>
<dbReference type="PROSITE" id="PS50850">
    <property type="entry name" value="MFS"/>
    <property type="match status" value="1"/>
</dbReference>
<dbReference type="PROSITE" id="PS00217">
    <property type="entry name" value="SUGAR_TRANSPORT_2"/>
    <property type="match status" value="1"/>
</dbReference>
<dbReference type="PANTHER" id="PTHR23508">
    <property type="entry name" value="CARBOXYLIC ACID TRANSPORTER PROTEIN HOMOLOG"/>
    <property type="match status" value="1"/>
</dbReference>
<dbReference type="InterPro" id="IPR005829">
    <property type="entry name" value="Sugar_transporter_CS"/>
</dbReference>
<feature type="transmembrane region" description="Helical" evidence="5">
    <location>
        <begin position="315"/>
        <end position="337"/>
    </location>
</feature>
<feature type="transmembrane region" description="Helical" evidence="5">
    <location>
        <begin position="218"/>
        <end position="239"/>
    </location>
</feature>
<dbReference type="InterPro" id="IPR020846">
    <property type="entry name" value="MFS_dom"/>
</dbReference>
<evidence type="ECO:0000256" key="2">
    <source>
        <dbReference type="ARBA" id="ARBA00022692"/>
    </source>
</evidence>
<feature type="transmembrane region" description="Helical" evidence="5">
    <location>
        <begin position="382"/>
        <end position="400"/>
    </location>
</feature>
<feature type="transmembrane region" description="Helical" evidence="5">
    <location>
        <begin position="107"/>
        <end position="127"/>
    </location>
</feature>
<evidence type="ECO:0000259" key="6">
    <source>
        <dbReference type="PROSITE" id="PS50850"/>
    </source>
</evidence>
<evidence type="ECO:0000256" key="4">
    <source>
        <dbReference type="ARBA" id="ARBA00023136"/>
    </source>
</evidence>
<evidence type="ECO:0000256" key="1">
    <source>
        <dbReference type="ARBA" id="ARBA00004141"/>
    </source>
</evidence>
<keyword evidence="4 5" id="KW-0472">Membrane</keyword>
<keyword evidence="3 5" id="KW-1133">Transmembrane helix</keyword>
<reference evidence="8" key="1">
    <citation type="journal article" date="2019" name="Int. J. Syst. Evol. Microbiol.">
        <title>The Global Catalogue of Microorganisms (GCM) 10K type strain sequencing project: providing services to taxonomists for standard genome sequencing and annotation.</title>
        <authorList>
            <consortium name="The Broad Institute Genomics Platform"/>
            <consortium name="The Broad Institute Genome Sequencing Center for Infectious Disease"/>
            <person name="Wu L."/>
            <person name="Ma J."/>
        </authorList>
    </citation>
    <scope>NUCLEOTIDE SEQUENCE [LARGE SCALE GENOMIC DNA]</scope>
    <source>
        <strain evidence="8">CGMCC 4.1469</strain>
    </source>
</reference>
<dbReference type="Gene3D" id="1.20.1250.20">
    <property type="entry name" value="MFS general substrate transporter like domains"/>
    <property type="match status" value="2"/>
</dbReference>
<comment type="caution">
    <text evidence="7">The sequence shown here is derived from an EMBL/GenBank/DDBJ whole genome shotgun (WGS) entry which is preliminary data.</text>
</comment>
<feature type="transmembrane region" description="Helical" evidence="5">
    <location>
        <begin position="51"/>
        <end position="70"/>
    </location>
</feature>
<feature type="transmembrane region" description="Helical" evidence="5">
    <location>
        <begin position="291"/>
        <end position="309"/>
    </location>
</feature>
<evidence type="ECO:0000313" key="8">
    <source>
        <dbReference type="Proteomes" id="UP001596052"/>
    </source>
</evidence>
<dbReference type="Pfam" id="PF07690">
    <property type="entry name" value="MFS_1"/>
    <property type="match status" value="1"/>
</dbReference>
<feature type="transmembrane region" description="Helical" evidence="5">
    <location>
        <begin position="358"/>
        <end position="376"/>
    </location>
</feature>
<organism evidence="7 8">
    <name type="scientific">Prosthecobacter fluviatilis</name>
    <dbReference type="NCBI Taxonomy" id="445931"/>
    <lineage>
        <taxon>Bacteria</taxon>
        <taxon>Pseudomonadati</taxon>
        <taxon>Verrucomicrobiota</taxon>
        <taxon>Verrucomicrobiia</taxon>
        <taxon>Verrucomicrobiales</taxon>
        <taxon>Verrucomicrobiaceae</taxon>
        <taxon>Prosthecobacter</taxon>
    </lineage>
</organism>
<feature type="domain" description="Major facilitator superfamily (MFS) profile" evidence="6">
    <location>
        <begin position="9"/>
        <end position="405"/>
    </location>
</feature>
<keyword evidence="8" id="KW-1185">Reference proteome</keyword>
<dbReference type="SUPFAM" id="SSF103473">
    <property type="entry name" value="MFS general substrate transporter"/>
    <property type="match status" value="1"/>
</dbReference>